<dbReference type="GO" id="GO:0043531">
    <property type="term" value="F:ADP binding"/>
    <property type="evidence" value="ECO:0007669"/>
    <property type="project" value="InterPro"/>
</dbReference>
<dbReference type="Gene3D" id="1.10.8.430">
    <property type="entry name" value="Helical domain of apoptotic protease-activating factors"/>
    <property type="match status" value="1"/>
</dbReference>
<evidence type="ECO:0000259" key="10">
    <source>
        <dbReference type="Pfam" id="PF23559"/>
    </source>
</evidence>
<keyword evidence="3" id="KW-0677">Repeat</keyword>
<dbReference type="AlphaFoldDB" id="A0A0Q3JFF3"/>
<sequence>MAAVLGAFVPDTAARWRAVAKGEAARGLGVAAAARKLAARLERVSAGLGDAEARGEDEAAIRWLAEVRAAAYEADATVDRCRVAARWRRGREPQQQALPWLLSSCCDDDDAETPRKVATDVKNVNRKLKAILKEQRRLQLHASSVDDHPVRARTVPRHRKSKFANIGFVGATIEDDAGRLVHRLTQKDKLQAACEVVAVVGPDGIGKTTLAKAVYESKRVRCSFETRSWVRLSRVYTKAGLLWQVVDAIGGGDMTGDESVADLEAMLTGLAANRRFLLVLDDVWHGGVWDDVLRKPLSGGHGGKVLVTARHGRIAREMGADHVHRAKKLSADEGWLLLRTAACVTNDGDADELRSIGEKVVEKCGGTPLAIKAVASILRTREASASEWAVVLASPAWSVKGLPEDALKPLYLCYDDLPCHLKQCFLYCGLLFSPDFAVERRLLVQHWIAERLVQISSDACVQEVAEEYYDELVERNLLQPAEEDAGWCTMHGMLHALARLLLESEAFTNDAQRLLPNDGDDNSFVVRLVSLPGRNMAAIPESILNSEGIRTLLLPKNPLTTEVKIFTRLSHLIVLDLSETGMELIPETLGNLVQLRFLNLSRTRIQAVPESIGNLWSLKFLLLRECKSLHALPKGIEHLKALRDLDLAGTVINAAVFRVGQLTSLTSLRCFTVMRKDARAAPGMCEWPLAELKHLCQLRTLHVQKLEKVIDRSEAAEAALACKTSLRELALSCSGTVLPLQTRTVVSKIEDVFEELNPPECLESLKIANYFGAKFPSWLSATFLPNLCHLDIIGCNFCQSSPPLSQLPELRSLCIADSSALKFIDAEFMGTPYHHQVPFPKLENLRLQGLHKLEKWMDIEAGALPSLQAMQLESCPELRCLPGGLRHLTSLMELCIVDMASLEAVEDVAALRELSVWNIPNLKKISSMPSLEELSISHCPVLQIVQNVDRLQAVHIFDHELQEIPRWIKALATKLRSLDVTGTGYPETSGFFDSKAVKRGVTGTEGDVTHRNTERTLPRNSQRRMHKLAEVVHEDGEAEEVHCAIIGTPEATMKTEATNGRAIDVEPHHAPKVYTAIWADTDTDTLRARLLSSMQHYRRMASRRRRHRKHGSRKAWSIGPVLVVVLLLVSLVQLLFIVWLYRRLQNQK</sequence>
<dbReference type="Gene3D" id="1.10.10.10">
    <property type="entry name" value="Winged helix-like DNA-binding domain superfamily/Winged helix DNA-binding domain"/>
    <property type="match status" value="1"/>
</dbReference>
<organism evidence="12">
    <name type="scientific">Brachypodium distachyon</name>
    <name type="common">Purple false brome</name>
    <name type="synonym">Trachynia distachya</name>
    <dbReference type="NCBI Taxonomy" id="15368"/>
    <lineage>
        <taxon>Eukaryota</taxon>
        <taxon>Viridiplantae</taxon>
        <taxon>Streptophyta</taxon>
        <taxon>Embryophyta</taxon>
        <taxon>Tracheophyta</taxon>
        <taxon>Spermatophyta</taxon>
        <taxon>Magnoliopsida</taxon>
        <taxon>Liliopsida</taxon>
        <taxon>Poales</taxon>
        <taxon>Poaceae</taxon>
        <taxon>BOP clade</taxon>
        <taxon>Pooideae</taxon>
        <taxon>Stipodae</taxon>
        <taxon>Brachypodieae</taxon>
        <taxon>Brachypodium</taxon>
    </lineage>
</organism>
<dbReference type="GO" id="GO:0009626">
    <property type="term" value="P:plant-type hypersensitive response"/>
    <property type="evidence" value="ECO:0007669"/>
    <property type="project" value="UniProtKB-ARBA"/>
</dbReference>
<dbReference type="PRINTS" id="PR00364">
    <property type="entry name" value="DISEASERSIST"/>
</dbReference>
<dbReference type="InterPro" id="IPR058922">
    <property type="entry name" value="WHD_DRP"/>
</dbReference>
<dbReference type="Pfam" id="PF23559">
    <property type="entry name" value="WHD_DRP"/>
    <property type="match status" value="1"/>
</dbReference>
<dbReference type="EnsemblPlants" id="KQJ97064">
    <property type="protein sequence ID" value="KQJ97064"/>
    <property type="gene ID" value="BRADI_3g28592v3"/>
</dbReference>
<dbReference type="InterPro" id="IPR027417">
    <property type="entry name" value="P-loop_NTPase"/>
</dbReference>
<evidence type="ECO:0000259" key="8">
    <source>
        <dbReference type="Pfam" id="PF00931"/>
    </source>
</evidence>
<dbReference type="InterPro" id="IPR042197">
    <property type="entry name" value="Apaf_helical"/>
</dbReference>
<dbReference type="GO" id="GO:0098542">
    <property type="term" value="P:defense response to other organism"/>
    <property type="evidence" value="ECO:0000318"/>
    <property type="project" value="GO_Central"/>
</dbReference>
<evidence type="ECO:0000256" key="5">
    <source>
        <dbReference type="ARBA" id="ARBA00022821"/>
    </source>
</evidence>
<dbReference type="Gramene" id="KQJ97064">
    <property type="protein sequence ID" value="KQJ97064"/>
    <property type="gene ID" value="BRADI_3g28592v3"/>
</dbReference>
<gene>
    <name evidence="12" type="ORF">BRADI_3g28592v3</name>
</gene>
<dbReference type="InterPro" id="IPR036388">
    <property type="entry name" value="WH-like_DNA-bd_sf"/>
</dbReference>
<dbReference type="EMBL" id="CM000882">
    <property type="protein sequence ID" value="KQJ97064.1"/>
    <property type="molecule type" value="Genomic_DNA"/>
</dbReference>
<dbReference type="Pfam" id="PF25019">
    <property type="entry name" value="LRR_R13L1-DRL21"/>
    <property type="match status" value="1"/>
</dbReference>
<dbReference type="GO" id="GO:0002758">
    <property type="term" value="P:innate immune response-activating signaling pathway"/>
    <property type="evidence" value="ECO:0007669"/>
    <property type="project" value="UniProtKB-ARBA"/>
</dbReference>
<evidence type="ECO:0008006" key="15">
    <source>
        <dbReference type="Google" id="ProtNLM"/>
    </source>
</evidence>
<dbReference type="Gene3D" id="3.80.10.10">
    <property type="entry name" value="Ribonuclease Inhibitor"/>
    <property type="match status" value="3"/>
</dbReference>
<evidence type="ECO:0000256" key="4">
    <source>
        <dbReference type="ARBA" id="ARBA00022741"/>
    </source>
</evidence>
<comment type="similarity">
    <text evidence="1">Belongs to the disease resistance NB-LRR family.</text>
</comment>
<evidence type="ECO:0000256" key="7">
    <source>
        <dbReference type="SAM" id="Phobius"/>
    </source>
</evidence>
<dbReference type="InParanoid" id="A0A0Q3JFF3"/>
<dbReference type="InterPro" id="IPR002182">
    <property type="entry name" value="NB-ARC"/>
</dbReference>
<evidence type="ECO:0000259" key="11">
    <source>
        <dbReference type="Pfam" id="PF25019"/>
    </source>
</evidence>
<evidence type="ECO:0000313" key="14">
    <source>
        <dbReference type="Proteomes" id="UP000008810"/>
    </source>
</evidence>
<dbReference type="PANTHER" id="PTHR23155:SF909">
    <property type="entry name" value="OS11G0673900 PROTEIN"/>
    <property type="match status" value="1"/>
</dbReference>
<keyword evidence="7" id="KW-0812">Transmembrane</keyword>
<feature type="transmembrane region" description="Helical" evidence="7">
    <location>
        <begin position="1115"/>
        <end position="1141"/>
    </location>
</feature>
<evidence type="ECO:0000313" key="13">
    <source>
        <dbReference type="EnsemblPlants" id="KQJ97064"/>
    </source>
</evidence>
<keyword evidence="5" id="KW-0611">Plant defense</keyword>
<keyword evidence="4" id="KW-0547">Nucleotide-binding</keyword>
<dbReference type="PANTHER" id="PTHR23155">
    <property type="entry name" value="DISEASE RESISTANCE PROTEIN RP"/>
    <property type="match status" value="1"/>
</dbReference>
<proteinExistence type="inferred from homology"/>
<reference evidence="12" key="2">
    <citation type="submission" date="2017-06" db="EMBL/GenBank/DDBJ databases">
        <title>WGS assembly of Brachypodium distachyon.</title>
        <authorList>
            <consortium name="The International Brachypodium Initiative"/>
            <person name="Lucas S."/>
            <person name="Harmon-Smith M."/>
            <person name="Lail K."/>
            <person name="Tice H."/>
            <person name="Grimwood J."/>
            <person name="Bruce D."/>
            <person name="Barry K."/>
            <person name="Shu S."/>
            <person name="Lindquist E."/>
            <person name="Wang M."/>
            <person name="Pitluck S."/>
            <person name="Vogel J.P."/>
            <person name="Garvin D.F."/>
            <person name="Mockler T.C."/>
            <person name="Schmutz J."/>
            <person name="Rokhsar D."/>
            <person name="Bevan M.W."/>
        </authorList>
    </citation>
    <scope>NUCLEOTIDE SEQUENCE</scope>
    <source>
        <strain evidence="12">Bd21</strain>
    </source>
</reference>
<keyword evidence="7" id="KW-0472">Membrane</keyword>
<dbReference type="Pfam" id="PF13855">
    <property type="entry name" value="LRR_8"/>
    <property type="match status" value="1"/>
</dbReference>
<keyword evidence="14" id="KW-1185">Reference proteome</keyword>
<dbReference type="OrthoDB" id="676979at2759"/>
<dbReference type="Gene3D" id="3.40.50.300">
    <property type="entry name" value="P-loop containing nucleotide triphosphate hydrolases"/>
    <property type="match status" value="1"/>
</dbReference>
<dbReference type="SUPFAM" id="SSF52058">
    <property type="entry name" value="L domain-like"/>
    <property type="match status" value="1"/>
</dbReference>
<feature type="compositionally biased region" description="Basic and acidic residues" evidence="6">
    <location>
        <begin position="1007"/>
        <end position="1017"/>
    </location>
</feature>
<dbReference type="Pfam" id="PF18052">
    <property type="entry name" value="Rx_N"/>
    <property type="match status" value="1"/>
</dbReference>
<dbReference type="FunFam" id="1.10.10.10:FF:000322">
    <property type="entry name" value="Probable disease resistance protein At1g63360"/>
    <property type="match status" value="1"/>
</dbReference>
<dbReference type="InterPro" id="IPR032675">
    <property type="entry name" value="LRR_dom_sf"/>
</dbReference>
<evidence type="ECO:0000256" key="1">
    <source>
        <dbReference type="ARBA" id="ARBA00008894"/>
    </source>
</evidence>
<accession>A0A0Q3JFF3</accession>
<feature type="domain" description="Disease resistance protein winged helix" evidence="10">
    <location>
        <begin position="431"/>
        <end position="498"/>
    </location>
</feature>
<protein>
    <recommendedName>
        <fullName evidence="15">NB-ARC domain-containing protein</fullName>
    </recommendedName>
</protein>
<dbReference type="InterPro" id="IPR044974">
    <property type="entry name" value="Disease_R_plants"/>
</dbReference>
<feature type="domain" description="NB-ARC" evidence="8">
    <location>
        <begin position="174"/>
        <end position="343"/>
    </location>
</feature>
<dbReference type="SUPFAM" id="SSF52540">
    <property type="entry name" value="P-loop containing nucleoside triphosphate hydrolases"/>
    <property type="match status" value="1"/>
</dbReference>
<evidence type="ECO:0000313" key="12">
    <source>
        <dbReference type="EMBL" id="KQJ97064.1"/>
    </source>
</evidence>
<evidence type="ECO:0000256" key="6">
    <source>
        <dbReference type="SAM" id="MobiDB-lite"/>
    </source>
</evidence>
<reference evidence="13" key="3">
    <citation type="submission" date="2018-08" db="UniProtKB">
        <authorList>
            <consortium name="EnsemblPlants"/>
        </authorList>
    </citation>
    <scope>IDENTIFICATION</scope>
    <source>
        <strain evidence="13">cv. Bd21</strain>
    </source>
</reference>
<reference evidence="12 13" key="1">
    <citation type="journal article" date="2010" name="Nature">
        <title>Genome sequencing and analysis of the model grass Brachypodium distachyon.</title>
        <authorList>
            <consortium name="International Brachypodium Initiative"/>
        </authorList>
    </citation>
    <scope>NUCLEOTIDE SEQUENCE [LARGE SCALE GENOMIC DNA]</scope>
    <source>
        <strain evidence="12 13">Bd21</strain>
    </source>
</reference>
<dbReference type="InterPro" id="IPR041118">
    <property type="entry name" value="Rx_N"/>
</dbReference>
<dbReference type="Pfam" id="PF00931">
    <property type="entry name" value="NB-ARC"/>
    <property type="match status" value="1"/>
</dbReference>
<feature type="domain" description="R13L1/DRL21-like LRR repeat region" evidence="11">
    <location>
        <begin position="689"/>
        <end position="816"/>
    </location>
</feature>
<feature type="region of interest" description="Disordered" evidence="6">
    <location>
        <begin position="1002"/>
        <end position="1021"/>
    </location>
</feature>
<name>A0A0Q3JFF3_BRADI</name>
<dbReference type="InterPro" id="IPR056789">
    <property type="entry name" value="LRR_R13L1-DRL21"/>
</dbReference>
<dbReference type="Gene3D" id="1.20.5.4130">
    <property type="match status" value="1"/>
</dbReference>
<dbReference type="InterPro" id="IPR001611">
    <property type="entry name" value="Leu-rich_rpt"/>
</dbReference>
<dbReference type="GO" id="GO:0042742">
    <property type="term" value="P:defense response to bacterium"/>
    <property type="evidence" value="ECO:0007669"/>
    <property type="project" value="UniProtKB-ARBA"/>
</dbReference>
<evidence type="ECO:0000259" key="9">
    <source>
        <dbReference type="Pfam" id="PF18052"/>
    </source>
</evidence>
<evidence type="ECO:0000256" key="3">
    <source>
        <dbReference type="ARBA" id="ARBA00022737"/>
    </source>
</evidence>
<dbReference type="Proteomes" id="UP000008810">
    <property type="component" value="Chromosome 3"/>
</dbReference>
<feature type="domain" description="Disease resistance N-terminal" evidence="9">
    <location>
        <begin position="19"/>
        <end position="91"/>
    </location>
</feature>
<keyword evidence="7" id="KW-1133">Transmembrane helix</keyword>
<evidence type="ECO:0000256" key="2">
    <source>
        <dbReference type="ARBA" id="ARBA00022614"/>
    </source>
</evidence>
<keyword evidence="2" id="KW-0433">Leucine-rich repeat</keyword>